<dbReference type="AlphaFoldDB" id="A0A6B0U386"/>
<dbReference type="EMBL" id="GIFC01000892">
    <property type="protein sequence ID" value="MXU82975.1"/>
    <property type="molecule type" value="Transcribed_RNA"/>
</dbReference>
<name>A0A6B0U386_IXORI</name>
<sequence>MFHRLRFCCLQYFKCRNTFFFLFFFFLCMFFLVGNGNAAPASFALGLLDRISEQLPRNENQMRCAMALLLHF</sequence>
<reference evidence="1" key="1">
    <citation type="submission" date="2019-12" db="EMBL/GenBank/DDBJ databases">
        <title>An insight into the sialome of adult female Ixodes ricinus ticks feeding for 6 days.</title>
        <authorList>
            <person name="Perner J."/>
            <person name="Ribeiro J.M.C."/>
        </authorList>
    </citation>
    <scope>NUCLEOTIDE SEQUENCE</scope>
    <source>
        <strain evidence="1">Semi-engorged</strain>
        <tissue evidence="1">Salivary glands</tissue>
    </source>
</reference>
<accession>A0A6B0U386</accession>
<protein>
    <submittedName>
        <fullName evidence="1">Uncharacterized protein</fullName>
    </submittedName>
</protein>
<organism evidence="1">
    <name type="scientific">Ixodes ricinus</name>
    <name type="common">Common tick</name>
    <name type="synonym">Acarus ricinus</name>
    <dbReference type="NCBI Taxonomy" id="34613"/>
    <lineage>
        <taxon>Eukaryota</taxon>
        <taxon>Metazoa</taxon>
        <taxon>Ecdysozoa</taxon>
        <taxon>Arthropoda</taxon>
        <taxon>Chelicerata</taxon>
        <taxon>Arachnida</taxon>
        <taxon>Acari</taxon>
        <taxon>Parasitiformes</taxon>
        <taxon>Ixodida</taxon>
        <taxon>Ixodoidea</taxon>
        <taxon>Ixodidae</taxon>
        <taxon>Ixodinae</taxon>
        <taxon>Ixodes</taxon>
    </lineage>
</organism>
<evidence type="ECO:0000313" key="1">
    <source>
        <dbReference type="EMBL" id="MXU82975.1"/>
    </source>
</evidence>
<proteinExistence type="predicted"/>